<dbReference type="InterPro" id="IPR036378">
    <property type="entry name" value="FAS1_dom_sf"/>
</dbReference>
<dbReference type="FunFam" id="2.30.180.10:FF:000032">
    <property type="entry name" value="Fasciclin domain-containing protein, putative"/>
    <property type="match status" value="1"/>
</dbReference>
<name>A0A2T2YCY8_9BACT</name>
<sequence>MKLISIFYWIIIVTGSCRPKQQVKESREISGISGETSDIIISDSAAKQTRGVAVGGAWMVPNHVLLENISEPTNIRKFNQLLQGTDLKEKLSDKGPFTLFIPTDAAFQKLSPVMAKQLFSATNNEQKNHFIKRHLVPGKILATDLKDEVVLKAADGHNLHIRNNKQTILVDGATIIVKDGVSNNGVVHIIDRVLSSGVAP</sequence>
<dbReference type="RefSeq" id="WP_106927914.1">
    <property type="nucleotide sequence ID" value="NZ_PYFT01000001.1"/>
</dbReference>
<keyword evidence="3" id="KW-1185">Reference proteome</keyword>
<dbReference type="PROSITE" id="PS51257">
    <property type="entry name" value="PROKAR_LIPOPROTEIN"/>
    <property type="match status" value="1"/>
</dbReference>
<dbReference type="PROSITE" id="PS50213">
    <property type="entry name" value="FAS1"/>
    <property type="match status" value="1"/>
</dbReference>
<dbReference type="SMART" id="SM00554">
    <property type="entry name" value="FAS1"/>
    <property type="match status" value="1"/>
</dbReference>
<dbReference type="InterPro" id="IPR000782">
    <property type="entry name" value="FAS1_domain"/>
</dbReference>
<protein>
    <recommendedName>
        <fullName evidence="1">FAS1 domain-containing protein</fullName>
    </recommendedName>
</protein>
<dbReference type="GO" id="GO:0005615">
    <property type="term" value="C:extracellular space"/>
    <property type="evidence" value="ECO:0007669"/>
    <property type="project" value="TreeGrafter"/>
</dbReference>
<proteinExistence type="predicted"/>
<dbReference type="Pfam" id="PF02469">
    <property type="entry name" value="Fasciclin"/>
    <property type="match status" value="1"/>
</dbReference>
<dbReference type="PANTHER" id="PTHR10900:SF77">
    <property type="entry name" value="FI19380P1"/>
    <property type="match status" value="1"/>
</dbReference>
<dbReference type="Gene3D" id="2.30.180.10">
    <property type="entry name" value="FAS1 domain"/>
    <property type="match status" value="1"/>
</dbReference>
<dbReference type="GO" id="GO:0007155">
    <property type="term" value="P:cell adhesion"/>
    <property type="evidence" value="ECO:0007669"/>
    <property type="project" value="TreeGrafter"/>
</dbReference>
<comment type="caution">
    <text evidence="2">The sequence shown here is derived from an EMBL/GenBank/DDBJ whole genome shotgun (WGS) entry which is preliminary data.</text>
</comment>
<evidence type="ECO:0000259" key="1">
    <source>
        <dbReference type="PROSITE" id="PS50213"/>
    </source>
</evidence>
<dbReference type="GO" id="GO:0030198">
    <property type="term" value="P:extracellular matrix organization"/>
    <property type="evidence" value="ECO:0007669"/>
    <property type="project" value="TreeGrafter"/>
</dbReference>
<dbReference type="Proteomes" id="UP000240357">
    <property type="component" value="Unassembled WGS sequence"/>
</dbReference>
<accession>A0A2T2YCY8</accession>
<dbReference type="InterPro" id="IPR050904">
    <property type="entry name" value="Adhesion/Biosynth-related"/>
</dbReference>
<dbReference type="PANTHER" id="PTHR10900">
    <property type="entry name" value="PERIOSTIN-RELATED"/>
    <property type="match status" value="1"/>
</dbReference>
<feature type="domain" description="FAS1" evidence="1">
    <location>
        <begin position="62"/>
        <end position="194"/>
    </location>
</feature>
<dbReference type="GO" id="GO:0031012">
    <property type="term" value="C:extracellular matrix"/>
    <property type="evidence" value="ECO:0007669"/>
    <property type="project" value="TreeGrafter"/>
</dbReference>
<dbReference type="GO" id="GO:0050839">
    <property type="term" value="F:cell adhesion molecule binding"/>
    <property type="evidence" value="ECO:0007669"/>
    <property type="project" value="TreeGrafter"/>
</dbReference>
<dbReference type="EMBL" id="PYFT01000001">
    <property type="protein sequence ID" value="PSR53363.1"/>
    <property type="molecule type" value="Genomic_DNA"/>
</dbReference>
<reference evidence="2 3" key="1">
    <citation type="submission" date="2018-03" db="EMBL/GenBank/DDBJ databases">
        <title>Adhaeribacter sp. HMF7605 Genome sequencing and assembly.</title>
        <authorList>
            <person name="Kang H."/>
            <person name="Kang J."/>
            <person name="Cha I."/>
            <person name="Kim H."/>
            <person name="Joh K."/>
        </authorList>
    </citation>
    <scope>NUCLEOTIDE SEQUENCE [LARGE SCALE GENOMIC DNA]</scope>
    <source>
        <strain evidence="2 3">HMF7605</strain>
    </source>
</reference>
<evidence type="ECO:0000313" key="3">
    <source>
        <dbReference type="Proteomes" id="UP000240357"/>
    </source>
</evidence>
<evidence type="ECO:0000313" key="2">
    <source>
        <dbReference type="EMBL" id="PSR53363.1"/>
    </source>
</evidence>
<dbReference type="AlphaFoldDB" id="A0A2T2YCY8"/>
<gene>
    <name evidence="2" type="ORF">AHMF7605_07395</name>
</gene>
<dbReference type="SUPFAM" id="SSF82153">
    <property type="entry name" value="FAS1 domain"/>
    <property type="match status" value="1"/>
</dbReference>
<organism evidence="2 3">
    <name type="scientific">Adhaeribacter arboris</name>
    <dbReference type="NCBI Taxonomy" id="2072846"/>
    <lineage>
        <taxon>Bacteria</taxon>
        <taxon>Pseudomonadati</taxon>
        <taxon>Bacteroidota</taxon>
        <taxon>Cytophagia</taxon>
        <taxon>Cytophagales</taxon>
        <taxon>Hymenobacteraceae</taxon>
        <taxon>Adhaeribacter</taxon>
    </lineage>
</organism>
<dbReference type="OrthoDB" id="1119934at2"/>